<dbReference type="Proteomes" id="UP000199207">
    <property type="component" value="Unassembled WGS sequence"/>
</dbReference>
<dbReference type="GO" id="GO:0005829">
    <property type="term" value="C:cytosol"/>
    <property type="evidence" value="ECO:0007669"/>
    <property type="project" value="TreeGrafter"/>
</dbReference>
<dbReference type="Pfam" id="PF04851">
    <property type="entry name" value="ResIII"/>
    <property type="match status" value="1"/>
</dbReference>
<keyword evidence="4" id="KW-1185">Reference proteome</keyword>
<dbReference type="EMBL" id="FOLM01000001">
    <property type="protein sequence ID" value="SFB89491.1"/>
    <property type="molecule type" value="Genomic_DNA"/>
</dbReference>
<gene>
    <name evidence="3" type="ORF">SAMN05421773_101420</name>
</gene>
<evidence type="ECO:0000256" key="1">
    <source>
        <dbReference type="SAM" id="MobiDB-lite"/>
    </source>
</evidence>
<evidence type="ECO:0000313" key="4">
    <source>
        <dbReference type="Proteomes" id="UP000199207"/>
    </source>
</evidence>
<dbReference type="GO" id="GO:0003677">
    <property type="term" value="F:DNA binding"/>
    <property type="evidence" value="ECO:0007669"/>
    <property type="project" value="InterPro"/>
</dbReference>
<dbReference type="GO" id="GO:0005524">
    <property type="term" value="F:ATP binding"/>
    <property type="evidence" value="ECO:0007669"/>
    <property type="project" value="InterPro"/>
</dbReference>
<reference evidence="3 4" key="1">
    <citation type="submission" date="2016-10" db="EMBL/GenBank/DDBJ databases">
        <authorList>
            <person name="de Groot N.N."/>
        </authorList>
    </citation>
    <scope>NUCLEOTIDE SEQUENCE [LARGE SCALE GENOMIC DNA]</scope>
    <source>
        <strain evidence="3 4">CGMCC 4.5739</strain>
    </source>
</reference>
<dbReference type="InterPro" id="IPR027417">
    <property type="entry name" value="P-loop_NTPase"/>
</dbReference>
<dbReference type="AlphaFoldDB" id="A0A1I1EQX6"/>
<sequence length="825" mass="90741">MSWITYDQAAIEDLASRMKLRDPNRRAVAKVVEEIQSGDGREVVCDLATGVGKTYICRGLIDYLADQGVRNILIVTPGRTIQRKTLTNFEAGHPKFVPGANYEPIVITPENYAGGRVGDALHDPDALKVFVFNVQLLTKPTVKTSRSTYETDEFIGTALYEHLRSVDDLVVIADEHHVYRSDAKKFHEAVRDLQPRALVGLTATPDEKDRKVPGRIVFQYSLAEAIADQLVKVPVIVYREDGHTDVRTQLADACHLRKVKEETTREWAERNGRPMVNPVLFVVCQSIEEATETAEILAGPGFIDEPGAVLQITSGSKDDALEALAGIEDPDSPVRAVVSVDMLKEGWDVKNISVIVARRTLASQTLTEQILGRGLRLPYGERVGFSMVDCVDIIAHESYRRLLDAKEALLEHTLPQRAEPGGTSKAGTGAAAKTGGASPLPAYHEAQTQGMLAFTADAPVRDGGFGTETSEAVYLGMADMEHRLAEAGVEKKDIQQVMKPAEGAPAIKFPSKRLLEKPDTYSLSFVSSEAVAEKGKQFKHEIEVELKRKALNASRGLDGTVTVQAEDQKSAVATQRSWPISKVREDLEEKILNLPQLKLTADEVEAAQKIVHTFLGAAIEVDAEDSTPWEEARAELALTQLERLVVSSFKQKLAKVEHEIVKVTVPSPAQPWPGQTMPQMQMTDKVIRGMGYTGWGSSILPVVHFDALSTEVKLARLMDVSPKVDWWLRLESQSGTYIQLDNGSRYFPDFIAIDKDGVHWLVEGKSNAEASSESVLAKKAAAEAWAKEVTDRGDFGTWKYLFATEDHLSQANSWDTLLTVTGARG</sequence>
<dbReference type="SUPFAM" id="SSF52540">
    <property type="entry name" value="P-loop containing nucleoside triphosphate hydrolases"/>
    <property type="match status" value="1"/>
</dbReference>
<protein>
    <submittedName>
        <fullName evidence="3">Type III restriction enzyme</fullName>
    </submittedName>
</protein>
<dbReference type="PANTHER" id="PTHR47396">
    <property type="entry name" value="TYPE I RESTRICTION ENZYME ECOKI R PROTEIN"/>
    <property type="match status" value="1"/>
</dbReference>
<name>A0A1I1EQX6_9ACTN</name>
<dbReference type="OrthoDB" id="9776021at2"/>
<evidence type="ECO:0000313" key="3">
    <source>
        <dbReference type="EMBL" id="SFB89491.1"/>
    </source>
</evidence>
<organism evidence="3 4">
    <name type="scientific">Streptomyces aidingensis</name>
    <dbReference type="NCBI Taxonomy" id="910347"/>
    <lineage>
        <taxon>Bacteria</taxon>
        <taxon>Bacillati</taxon>
        <taxon>Actinomycetota</taxon>
        <taxon>Actinomycetes</taxon>
        <taxon>Kitasatosporales</taxon>
        <taxon>Streptomycetaceae</taxon>
        <taxon>Streptomyces</taxon>
    </lineage>
</organism>
<evidence type="ECO:0000259" key="2">
    <source>
        <dbReference type="Pfam" id="PF04851"/>
    </source>
</evidence>
<proteinExistence type="predicted"/>
<feature type="region of interest" description="Disordered" evidence="1">
    <location>
        <begin position="414"/>
        <end position="436"/>
    </location>
</feature>
<dbReference type="PANTHER" id="PTHR47396:SF1">
    <property type="entry name" value="ATP-DEPENDENT HELICASE IRC3-RELATED"/>
    <property type="match status" value="1"/>
</dbReference>
<feature type="domain" description="Helicase/UvrB N-terminal" evidence="2">
    <location>
        <begin position="18"/>
        <end position="206"/>
    </location>
</feature>
<accession>A0A1I1EQX6</accession>
<dbReference type="STRING" id="910347.SAMN05421773_101420"/>
<dbReference type="Gene3D" id="3.40.50.300">
    <property type="entry name" value="P-loop containing nucleotide triphosphate hydrolases"/>
    <property type="match status" value="2"/>
</dbReference>
<dbReference type="GO" id="GO:0016787">
    <property type="term" value="F:hydrolase activity"/>
    <property type="evidence" value="ECO:0007669"/>
    <property type="project" value="InterPro"/>
</dbReference>
<feature type="compositionally biased region" description="Low complexity" evidence="1">
    <location>
        <begin position="421"/>
        <end position="436"/>
    </location>
</feature>
<dbReference type="InterPro" id="IPR050742">
    <property type="entry name" value="Helicase_Restrict-Modif_Enz"/>
</dbReference>
<dbReference type="InterPro" id="IPR006935">
    <property type="entry name" value="Helicase/UvrB_N"/>
</dbReference>